<name>A0A8J3Q3L1_9ACTN</name>
<comment type="caution">
    <text evidence="2">The sequence shown here is derived from an EMBL/GenBank/DDBJ whole genome shotgun (WGS) entry which is preliminary data.</text>
</comment>
<evidence type="ECO:0000256" key="1">
    <source>
        <dbReference type="SAM" id="SignalP"/>
    </source>
</evidence>
<keyword evidence="3" id="KW-1185">Reference proteome</keyword>
<organism evidence="2 3">
    <name type="scientific">Rhizocola hellebori</name>
    <dbReference type="NCBI Taxonomy" id="1392758"/>
    <lineage>
        <taxon>Bacteria</taxon>
        <taxon>Bacillati</taxon>
        <taxon>Actinomycetota</taxon>
        <taxon>Actinomycetes</taxon>
        <taxon>Micromonosporales</taxon>
        <taxon>Micromonosporaceae</taxon>
        <taxon>Rhizocola</taxon>
    </lineage>
</organism>
<evidence type="ECO:0008006" key="4">
    <source>
        <dbReference type="Google" id="ProtNLM"/>
    </source>
</evidence>
<dbReference type="AlphaFoldDB" id="A0A8J3Q3L1"/>
<dbReference type="EMBL" id="BONY01000003">
    <property type="protein sequence ID" value="GIH02615.1"/>
    <property type="molecule type" value="Genomic_DNA"/>
</dbReference>
<protein>
    <recommendedName>
        <fullName evidence="4">SH3 domain-containing protein</fullName>
    </recommendedName>
</protein>
<proteinExistence type="predicted"/>
<dbReference type="Proteomes" id="UP000612899">
    <property type="component" value="Unassembled WGS sequence"/>
</dbReference>
<dbReference type="RefSeq" id="WP_203906559.1">
    <property type="nucleotide sequence ID" value="NZ_BONY01000003.1"/>
</dbReference>
<gene>
    <name evidence="2" type="ORF">Rhe02_06820</name>
</gene>
<feature type="signal peptide" evidence="1">
    <location>
        <begin position="1"/>
        <end position="22"/>
    </location>
</feature>
<sequence>MKHKLVRAVAVVAIAFAGSAVAAAPAHASELGGPLCITNQPTWLRDQPWGSVLRTLSPGRGFRVHWAYGGSDIGAWYYGHGAEAPGQDGWIPAGNCNF</sequence>
<feature type="chain" id="PRO_5039723427" description="SH3 domain-containing protein" evidence="1">
    <location>
        <begin position="23"/>
        <end position="98"/>
    </location>
</feature>
<accession>A0A8J3Q3L1</accession>
<evidence type="ECO:0000313" key="2">
    <source>
        <dbReference type="EMBL" id="GIH02615.1"/>
    </source>
</evidence>
<keyword evidence="1" id="KW-0732">Signal</keyword>
<evidence type="ECO:0000313" key="3">
    <source>
        <dbReference type="Proteomes" id="UP000612899"/>
    </source>
</evidence>
<reference evidence="2" key="1">
    <citation type="submission" date="2021-01" db="EMBL/GenBank/DDBJ databases">
        <title>Whole genome shotgun sequence of Rhizocola hellebori NBRC 109834.</title>
        <authorList>
            <person name="Komaki H."/>
            <person name="Tamura T."/>
        </authorList>
    </citation>
    <scope>NUCLEOTIDE SEQUENCE</scope>
    <source>
        <strain evidence="2">NBRC 109834</strain>
    </source>
</reference>